<evidence type="ECO:0000313" key="3">
    <source>
        <dbReference type="EMBL" id="QGR20963.1"/>
    </source>
</evidence>
<reference evidence="2 5" key="1">
    <citation type="submission" date="2019-10" db="EMBL/GenBank/DDBJ databases">
        <title>Comparative genomics of sulfur disproportionating microorganisms.</title>
        <authorList>
            <person name="Ward L.M."/>
            <person name="Bertran E."/>
            <person name="Johnston D."/>
        </authorList>
    </citation>
    <scope>NUCLEOTIDE SEQUENCE [LARGE SCALE GENOMIC DNA]</scope>
    <source>
        <strain evidence="2 5">DSM 3772</strain>
    </source>
</reference>
<gene>
    <name evidence="3" type="ORF">D1866_02165</name>
    <name evidence="2" type="ORF">GFB69_06630</name>
</gene>
<dbReference type="AlphaFoldDB" id="A0A650CT52"/>
<name>A0A650CT52_ACIAM</name>
<dbReference type="InterPro" id="IPR035093">
    <property type="entry name" value="RelE/ParE_toxin_dom_sf"/>
</dbReference>
<protein>
    <submittedName>
        <fullName evidence="3">Type II toxin-antitoxin system RelE/ParE family toxin</fullName>
    </submittedName>
</protein>
<dbReference type="SUPFAM" id="SSF143011">
    <property type="entry name" value="RelE-like"/>
    <property type="match status" value="1"/>
</dbReference>
<organism evidence="3 4">
    <name type="scientific">Acidianus ambivalens</name>
    <name type="common">Desulfurolobus ambivalens</name>
    <dbReference type="NCBI Taxonomy" id="2283"/>
    <lineage>
        <taxon>Archaea</taxon>
        <taxon>Thermoproteota</taxon>
        <taxon>Thermoprotei</taxon>
        <taxon>Sulfolobales</taxon>
        <taxon>Sulfolobaceae</taxon>
        <taxon>Acidianus</taxon>
    </lineage>
</organism>
<dbReference type="Proteomes" id="UP000474054">
    <property type="component" value="Unassembled WGS sequence"/>
</dbReference>
<evidence type="ECO:0000313" key="5">
    <source>
        <dbReference type="Proteomes" id="UP000474054"/>
    </source>
</evidence>
<dbReference type="Proteomes" id="UP000426328">
    <property type="component" value="Chromosome"/>
</dbReference>
<dbReference type="EMBL" id="WHYS01000001">
    <property type="protein sequence ID" value="MQL55427.1"/>
    <property type="molecule type" value="Genomic_DNA"/>
</dbReference>
<keyword evidence="4" id="KW-1185">Reference proteome</keyword>
<evidence type="ECO:0000256" key="1">
    <source>
        <dbReference type="ARBA" id="ARBA00022649"/>
    </source>
</evidence>
<keyword evidence="1" id="KW-1277">Toxin-antitoxin system</keyword>
<dbReference type="RefSeq" id="WP_155861016.1">
    <property type="nucleotide sequence ID" value="NZ_CP045482.1"/>
</dbReference>
<dbReference type="Pfam" id="PF05016">
    <property type="entry name" value="ParE_toxin"/>
    <property type="match status" value="1"/>
</dbReference>
<dbReference type="KEGG" id="aamb:D1866_02165"/>
<dbReference type="InterPro" id="IPR007712">
    <property type="entry name" value="RelE/ParE_toxin"/>
</dbReference>
<dbReference type="Gene3D" id="3.30.2310.20">
    <property type="entry name" value="RelE-like"/>
    <property type="match status" value="1"/>
</dbReference>
<dbReference type="EMBL" id="CP045482">
    <property type="protein sequence ID" value="QGR20963.1"/>
    <property type="molecule type" value="Genomic_DNA"/>
</dbReference>
<evidence type="ECO:0000313" key="2">
    <source>
        <dbReference type="EMBL" id="MQL55427.1"/>
    </source>
</evidence>
<evidence type="ECO:0000313" key="4">
    <source>
        <dbReference type="Proteomes" id="UP000426328"/>
    </source>
</evidence>
<sequence>MVCEKWELKFMFRKRITNLEELSEFLAKKFPQEEVVMLIFDKLYLLREDPKKYAREKLKNQTDKDGRPLFSIEVTGDIRIIYSFDSKNYTVFIWRIGKHKKAYRF</sequence>
<dbReference type="GeneID" id="42778505"/>
<accession>A0A650CT52</accession>
<reference evidence="3 4" key="2">
    <citation type="submission" date="2019-10" db="EMBL/GenBank/DDBJ databases">
        <title>Genome Sequences from Six Type Strain Members of the Archaeal Family Sulfolobaceae: Acidianus ambivalens, Acidianus infernus, Metallosphaera prunae, Stygiolobus azoricus, Sulfolobus metallicus, and Sulfurisphaera ohwakuensis.</title>
        <authorList>
            <person name="Counts J.A."/>
            <person name="Kelly R.M."/>
        </authorList>
    </citation>
    <scope>NUCLEOTIDE SEQUENCE [LARGE SCALE GENOMIC DNA]</scope>
    <source>
        <strain evidence="3 4">LEI 10</strain>
    </source>
</reference>
<proteinExistence type="predicted"/>